<feature type="region of interest" description="Disordered" evidence="1">
    <location>
        <begin position="313"/>
        <end position="379"/>
    </location>
</feature>
<feature type="compositionally biased region" description="Polar residues" evidence="1">
    <location>
        <begin position="358"/>
        <end position="367"/>
    </location>
</feature>
<organism evidence="2 3">
    <name type="scientific">Symbiodinium necroappetens</name>
    <dbReference type="NCBI Taxonomy" id="1628268"/>
    <lineage>
        <taxon>Eukaryota</taxon>
        <taxon>Sar</taxon>
        <taxon>Alveolata</taxon>
        <taxon>Dinophyceae</taxon>
        <taxon>Suessiales</taxon>
        <taxon>Symbiodiniaceae</taxon>
        <taxon>Symbiodinium</taxon>
    </lineage>
</organism>
<dbReference type="AlphaFoldDB" id="A0A812VTD0"/>
<feature type="compositionally biased region" description="Basic and acidic residues" evidence="1">
    <location>
        <begin position="1"/>
        <end position="17"/>
    </location>
</feature>
<evidence type="ECO:0000313" key="2">
    <source>
        <dbReference type="EMBL" id="CAE7640407.1"/>
    </source>
</evidence>
<evidence type="ECO:0000313" key="3">
    <source>
        <dbReference type="Proteomes" id="UP000601435"/>
    </source>
</evidence>
<feature type="region of interest" description="Disordered" evidence="1">
    <location>
        <begin position="1"/>
        <end position="85"/>
    </location>
</feature>
<dbReference type="OrthoDB" id="10354591at2759"/>
<dbReference type="Proteomes" id="UP000601435">
    <property type="component" value="Unassembled WGS sequence"/>
</dbReference>
<proteinExistence type="predicted"/>
<protein>
    <submittedName>
        <fullName evidence="2">Uncharacterized protein</fullName>
    </submittedName>
</protein>
<feature type="compositionally biased region" description="Basic and acidic residues" evidence="1">
    <location>
        <begin position="33"/>
        <end position="51"/>
    </location>
</feature>
<evidence type="ECO:0000256" key="1">
    <source>
        <dbReference type="SAM" id="MobiDB-lite"/>
    </source>
</evidence>
<dbReference type="EMBL" id="CAJNJA010030235">
    <property type="protein sequence ID" value="CAE7640407.1"/>
    <property type="molecule type" value="Genomic_DNA"/>
</dbReference>
<sequence length="379" mass="41497">DDAYRAESAEHSARRTAEGLPKVSYRNYLRQWKRSEDGHVGRGEPRLDKGGKGGKGGVTPPPPPPKRRQDETEGGGAPPAVKAKGGEIFRKSWQLKLHSDRLYRKEKWKLLKTLANAGYPEFPDQKPTCGGSISDINTGRLSVSSTRKLIEGLSSCQEPTAALASALMTSFLKTRKGLNGEDLLPKLGPVTAGYWYKFPFTAPNKLDISDDQVLFDAKGNMRAGKQTKQLIQSFESVKIVAVHLRIATKENLHVSEYLMEWAGALELPLSSAKQAFETWDLEIDCLHLRQSPVAVAASSAAASGSDVVMTAAEESTRDSRLDGQRGIDGHWQPVSATGTNRLAVDARGGPKWRRKTSSSRYQRSNSLIRKAQYPKGKGG</sequence>
<gene>
    <name evidence="2" type="ORF">SNEC2469_LOCUS18082</name>
</gene>
<reference evidence="2" key="1">
    <citation type="submission" date="2021-02" db="EMBL/GenBank/DDBJ databases">
        <authorList>
            <person name="Dougan E. K."/>
            <person name="Rhodes N."/>
            <person name="Thang M."/>
            <person name="Chan C."/>
        </authorList>
    </citation>
    <scope>NUCLEOTIDE SEQUENCE</scope>
</reference>
<keyword evidence="3" id="KW-1185">Reference proteome</keyword>
<feature type="non-terminal residue" evidence="2">
    <location>
        <position position="1"/>
    </location>
</feature>
<accession>A0A812VTD0</accession>
<comment type="caution">
    <text evidence="2">The sequence shown here is derived from an EMBL/GenBank/DDBJ whole genome shotgun (WGS) entry which is preliminary data.</text>
</comment>
<feature type="compositionally biased region" description="Basic and acidic residues" evidence="1">
    <location>
        <begin position="314"/>
        <end position="328"/>
    </location>
</feature>
<feature type="non-terminal residue" evidence="2">
    <location>
        <position position="379"/>
    </location>
</feature>
<name>A0A812VTD0_9DINO</name>